<dbReference type="PROSITE" id="PS50111">
    <property type="entry name" value="CHEMOTAXIS_TRANSDUC_2"/>
    <property type="match status" value="1"/>
</dbReference>
<keyword evidence="5" id="KW-1133">Transmembrane helix</keyword>
<evidence type="ECO:0000313" key="9">
    <source>
        <dbReference type="Proteomes" id="UP000068382"/>
    </source>
</evidence>
<dbReference type="Pfam" id="PF00015">
    <property type="entry name" value="MCPsignal"/>
    <property type="match status" value="1"/>
</dbReference>
<dbReference type="GO" id="GO:0007165">
    <property type="term" value="P:signal transduction"/>
    <property type="evidence" value="ECO:0007669"/>
    <property type="project" value="UniProtKB-KW"/>
</dbReference>
<dbReference type="PROSITE" id="PS50885">
    <property type="entry name" value="HAMP"/>
    <property type="match status" value="1"/>
</dbReference>
<evidence type="ECO:0000256" key="1">
    <source>
        <dbReference type="ARBA" id="ARBA00022500"/>
    </source>
</evidence>
<keyword evidence="5" id="KW-0812">Transmembrane</keyword>
<keyword evidence="9" id="KW-1185">Reference proteome</keyword>
<dbReference type="InterPro" id="IPR004090">
    <property type="entry name" value="Chemotax_Me-accpt_rcpt"/>
</dbReference>
<dbReference type="PRINTS" id="PR00260">
    <property type="entry name" value="CHEMTRNSDUCR"/>
</dbReference>
<feature type="transmembrane region" description="Helical" evidence="5">
    <location>
        <begin position="104"/>
        <end position="131"/>
    </location>
</feature>
<keyword evidence="4" id="KW-0175">Coiled coil</keyword>
<comment type="caution">
    <text evidence="8">The sequence shown here is derived from an EMBL/GenBank/DDBJ whole genome shotgun (WGS) entry which is preliminary data.</text>
</comment>
<gene>
    <name evidence="8" type="primary">tsr_1</name>
    <name evidence="8" type="ORF">TRIHO_12070</name>
</gene>
<dbReference type="InterPro" id="IPR051310">
    <property type="entry name" value="MCP_chemotaxis"/>
</dbReference>
<dbReference type="SMART" id="SM00283">
    <property type="entry name" value="MA"/>
    <property type="match status" value="1"/>
</dbReference>
<accession>A0A132C038</accession>
<dbReference type="EMBL" id="LPUY01000040">
    <property type="protein sequence ID" value="KUP93886.1"/>
    <property type="molecule type" value="Genomic_DNA"/>
</dbReference>
<feature type="domain" description="Methyl-accepting transducer" evidence="6">
    <location>
        <begin position="268"/>
        <end position="412"/>
    </location>
</feature>
<dbReference type="PANTHER" id="PTHR43531">
    <property type="entry name" value="PROTEIN ICFG"/>
    <property type="match status" value="1"/>
</dbReference>
<comment type="similarity">
    <text evidence="2">Belongs to the methyl-accepting chemotaxis (MCP) protein family.</text>
</comment>
<feature type="transmembrane region" description="Helical" evidence="5">
    <location>
        <begin position="77"/>
        <end position="98"/>
    </location>
</feature>
<dbReference type="SUPFAM" id="SSF58104">
    <property type="entry name" value="Methyl-accepting chemotaxis protein (MCP) signaling domain"/>
    <property type="match status" value="1"/>
</dbReference>
<evidence type="ECO:0000256" key="4">
    <source>
        <dbReference type="SAM" id="Coils"/>
    </source>
</evidence>
<feature type="transmembrane region" description="Helical" evidence="5">
    <location>
        <begin position="48"/>
        <end position="65"/>
    </location>
</feature>
<keyword evidence="1" id="KW-0145">Chemotaxis</keyword>
<dbReference type="Gene3D" id="1.10.287.950">
    <property type="entry name" value="Methyl-accepting chemotaxis protein"/>
    <property type="match status" value="1"/>
</dbReference>
<dbReference type="RefSeq" id="WP_207498641.1">
    <property type="nucleotide sequence ID" value="NZ_LPUY01000040.1"/>
</dbReference>
<dbReference type="PANTHER" id="PTHR43531:SF11">
    <property type="entry name" value="METHYL-ACCEPTING CHEMOTAXIS PROTEIN 3"/>
    <property type="match status" value="1"/>
</dbReference>
<dbReference type="InterPro" id="IPR003660">
    <property type="entry name" value="HAMP_dom"/>
</dbReference>
<evidence type="ECO:0000313" key="8">
    <source>
        <dbReference type="EMBL" id="KUP93886.1"/>
    </source>
</evidence>
<dbReference type="GO" id="GO:0006935">
    <property type="term" value="P:chemotaxis"/>
    <property type="evidence" value="ECO:0007669"/>
    <property type="project" value="UniProtKB-KW"/>
</dbReference>
<protein>
    <submittedName>
        <fullName evidence="8">Methyl-accepting chemotaxis protein I</fullName>
    </submittedName>
</protein>
<dbReference type="GO" id="GO:0004888">
    <property type="term" value="F:transmembrane signaling receptor activity"/>
    <property type="evidence" value="ECO:0007669"/>
    <property type="project" value="InterPro"/>
</dbReference>
<dbReference type="AlphaFoldDB" id="A0A132C038"/>
<evidence type="ECO:0000256" key="5">
    <source>
        <dbReference type="SAM" id="Phobius"/>
    </source>
</evidence>
<feature type="coiled-coil region" evidence="4">
    <location>
        <begin position="185"/>
        <end position="216"/>
    </location>
</feature>
<feature type="domain" description="HAMP" evidence="7">
    <location>
        <begin position="220"/>
        <end position="263"/>
    </location>
</feature>
<reference evidence="8 9" key="1">
    <citation type="submission" date="2015-12" db="EMBL/GenBank/DDBJ databases">
        <title>Genome sequence of the marine Rhodobacteraceae strain O3.65, Candidatus Tritonibacter horizontis.</title>
        <authorList>
            <person name="Poehlein A."/>
            <person name="Giebel H.A."/>
            <person name="Voget S."/>
            <person name="Brinkhoff T."/>
        </authorList>
    </citation>
    <scope>NUCLEOTIDE SEQUENCE [LARGE SCALE GENOMIC DNA]</scope>
    <source>
        <strain evidence="8 9">O3.65</strain>
    </source>
</reference>
<keyword evidence="5" id="KW-0472">Membrane</keyword>
<name>A0A132C038_9RHOB</name>
<organism evidence="8 9">
    <name type="scientific">Tritonibacter horizontis</name>
    <dbReference type="NCBI Taxonomy" id="1768241"/>
    <lineage>
        <taxon>Bacteria</taxon>
        <taxon>Pseudomonadati</taxon>
        <taxon>Pseudomonadota</taxon>
        <taxon>Alphaproteobacteria</taxon>
        <taxon>Rhodobacterales</taxon>
        <taxon>Paracoccaceae</taxon>
        <taxon>Tritonibacter</taxon>
    </lineage>
</organism>
<dbReference type="Proteomes" id="UP000068382">
    <property type="component" value="Unassembled WGS sequence"/>
</dbReference>
<evidence type="ECO:0000259" key="6">
    <source>
        <dbReference type="PROSITE" id="PS50111"/>
    </source>
</evidence>
<proteinExistence type="inferred from homology"/>
<evidence type="ECO:0000256" key="2">
    <source>
        <dbReference type="ARBA" id="ARBA00029447"/>
    </source>
</evidence>
<sequence length="412" mass="43892">MRRLTRSLPKLSLPRFIYSGRFIQQATSWLLVPLPAIAAFMVAEDNNAWWVFGLISAALGALGYVATRLDKSAHDYLLSACLVGHCIVLTSSMSGHAWQIDTHMLFFAVLAIVSTLANVKALLLATVLVALHHVSFSVLLPSLVYPSGGILANIERTVVHALIVVLESSVLLLSLAKKAAADLALVQKQTEAEEQAERAERATAEAEQRQADANEVVEILSRRLGDLADGKLDCHITETLADEYQVLHTNFNVAVDKMADTLARVHEKTHTLITGAAEINRAASDLSERTEGQAATLEQTAAALEEMTISVKSAASGAREVEDAMNSARIETDSCSATVKTAVAAMNKIEASSSQIGQIISVIDDIAFQTNLLALNAGVEAARAGEAGRGFAVVAAEVQALAQRSADSATKK</sequence>
<keyword evidence="3" id="KW-0807">Transducer</keyword>
<evidence type="ECO:0000259" key="7">
    <source>
        <dbReference type="PROSITE" id="PS50885"/>
    </source>
</evidence>
<evidence type="ECO:0000256" key="3">
    <source>
        <dbReference type="PROSITE-ProRule" id="PRU00284"/>
    </source>
</evidence>
<dbReference type="InterPro" id="IPR004089">
    <property type="entry name" value="MCPsignal_dom"/>
</dbReference>
<dbReference type="GO" id="GO:0016020">
    <property type="term" value="C:membrane"/>
    <property type="evidence" value="ECO:0007669"/>
    <property type="project" value="InterPro"/>
</dbReference>